<evidence type="ECO:0000256" key="6">
    <source>
        <dbReference type="ARBA" id="ARBA00022827"/>
    </source>
</evidence>
<gene>
    <name evidence="12" type="ORF">H9791_02980</name>
</gene>
<organism evidence="12 13">
    <name type="scientific">Candidatus Bacteroides intestinipullorum</name>
    <dbReference type="NCBI Taxonomy" id="2838471"/>
    <lineage>
        <taxon>Bacteria</taxon>
        <taxon>Pseudomonadati</taxon>
        <taxon>Bacteroidota</taxon>
        <taxon>Bacteroidia</taxon>
        <taxon>Bacteroidales</taxon>
        <taxon>Bacteroidaceae</taxon>
        <taxon>Bacteroides</taxon>
    </lineage>
</organism>
<dbReference type="EC" id="2.7.1.180" evidence="1 10"/>
<dbReference type="PANTHER" id="PTHR30040">
    <property type="entry name" value="THIAMINE BIOSYNTHESIS LIPOPROTEIN APBE"/>
    <property type="match status" value="1"/>
</dbReference>
<evidence type="ECO:0000256" key="4">
    <source>
        <dbReference type="ARBA" id="ARBA00022679"/>
    </source>
</evidence>
<dbReference type="InterPro" id="IPR003374">
    <property type="entry name" value="ApbE-like_sf"/>
</dbReference>
<dbReference type="GO" id="GO:0046872">
    <property type="term" value="F:metal ion binding"/>
    <property type="evidence" value="ECO:0007669"/>
    <property type="project" value="UniProtKB-UniRule"/>
</dbReference>
<evidence type="ECO:0000256" key="9">
    <source>
        <dbReference type="ARBA" id="ARBA00048540"/>
    </source>
</evidence>
<evidence type="ECO:0000256" key="1">
    <source>
        <dbReference type="ARBA" id="ARBA00011955"/>
    </source>
</evidence>
<reference evidence="12" key="1">
    <citation type="journal article" date="2021" name="PeerJ">
        <title>Extensive microbial diversity within the chicken gut microbiome revealed by metagenomics and culture.</title>
        <authorList>
            <person name="Gilroy R."/>
            <person name="Ravi A."/>
            <person name="Getino M."/>
            <person name="Pursley I."/>
            <person name="Horton D.L."/>
            <person name="Alikhan N.F."/>
            <person name="Baker D."/>
            <person name="Gharbi K."/>
            <person name="Hall N."/>
            <person name="Watson M."/>
            <person name="Adriaenssens E.M."/>
            <person name="Foster-Nyarko E."/>
            <person name="Jarju S."/>
            <person name="Secka A."/>
            <person name="Antonio M."/>
            <person name="Oren A."/>
            <person name="Chaudhuri R.R."/>
            <person name="La Ragione R."/>
            <person name="Hildebrand F."/>
            <person name="Pallen M.J."/>
        </authorList>
    </citation>
    <scope>NUCLEOTIDE SEQUENCE</scope>
    <source>
        <strain evidence="12">B3-3758</strain>
    </source>
</reference>
<evidence type="ECO:0000256" key="10">
    <source>
        <dbReference type="PIRNR" id="PIRNR006268"/>
    </source>
</evidence>
<evidence type="ECO:0000313" key="13">
    <source>
        <dbReference type="Proteomes" id="UP000824236"/>
    </source>
</evidence>
<dbReference type="Proteomes" id="UP000824236">
    <property type="component" value="Unassembled WGS sequence"/>
</dbReference>
<protein>
    <recommendedName>
        <fullName evidence="2 10">FAD:protein FMN transferase</fullName>
        <ecNumber evidence="1 10">2.7.1.180</ecNumber>
    </recommendedName>
    <alternativeName>
        <fullName evidence="8 10">Flavin transferase</fullName>
    </alternativeName>
</protein>
<reference evidence="12" key="2">
    <citation type="submission" date="2021-04" db="EMBL/GenBank/DDBJ databases">
        <authorList>
            <person name="Gilroy R."/>
        </authorList>
    </citation>
    <scope>NUCLEOTIDE SEQUENCE</scope>
    <source>
        <strain evidence="12">B3-3758</strain>
    </source>
</reference>
<keyword evidence="5 10" id="KW-0479">Metal-binding</keyword>
<dbReference type="Gene3D" id="3.10.520.10">
    <property type="entry name" value="ApbE-like domains"/>
    <property type="match status" value="1"/>
</dbReference>
<comment type="catalytic activity">
    <reaction evidence="9 10">
        <text>L-threonyl-[protein] + FAD = FMN-L-threonyl-[protein] + AMP + H(+)</text>
        <dbReference type="Rhea" id="RHEA:36847"/>
        <dbReference type="Rhea" id="RHEA-COMP:11060"/>
        <dbReference type="Rhea" id="RHEA-COMP:11061"/>
        <dbReference type="ChEBI" id="CHEBI:15378"/>
        <dbReference type="ChEBI" id="CHEBI:30013"/>
        <dbReference type="ChEBI" id="CHEBI:57692"/>
        <dbReference type="ChEBI" id="CHEBI:74257"/>
        <dbReference type="ChEBI" id="CHEBI:456215"/>
        <dbReference type="EC" id="2.7.1.180"/>
    </reaction>
</comment>
<dbReference type="Pfam" id="PF02424">
    <property type="entry name" value="ApbE"/>
    <property type="match status" value="1"/>
</dbReference>
<proteinExistence type="inferred from homology"/>
<dbReference type="AlphaFoldDB" id="A0A9E2KG27"/>
<comment type="caution">
    <text evidence="12">The sequence shown here is derived from an EMBL/GenBank/DDBJ whole genome shotgun (WGS) entry which is preliminary data.</text>
</comment>
<evidence type="ECO:0000256" key="5">
    <source>
        <dbReference type="ARBA" id="ARBA00022723"/>
    </source>
</evidence>
<dbReference type="InterPro" id="IPR024932">
    <property type="entry name" value="ApbE"/>
</dbReference>
<feature type="binding site" evidence="11">
    <location>
        <position position="288"/>
    </location>
    <ligand>
        <name>Mg(2+)</name>
        <dbReference type="ChEBI" id="CHEBI:18420"/>
    </ligand>
</feature>
<name>A0A9E2KG27_9BACE</name>
<keyword evidence="4 10" id="KW-0808">Transferase</keyword>
<feature type="binding site" evidence="11">
    <location>
        <position position="292"/>
    </location>
    <ligand>
        <name>Mg(2+)</name>
        <dbReference type="ChEBI" id="CHEBI:18420"/>
    </ligand>
</feature>
<evidence type="ECO:0000256" key="7">
    <source>
        <dbReference type="ARBA" id="ARBA00022842"/>
    </source>
</evidence>
<sequence length="338" mass="37259">MNKKTARNGLWLLLLVLGTVWILIRHNSPVPYQKNAGTIFGTVYAVTYQSRDDLHEDIEAALHRFDGSLSPFNDTSVIARINRNEPVVADTLFANVFRRSQEVSAETRGAFDITVAPLVNAWGFGFRDGAFPDSSVVDSLLAFTGYRRVSLGTDGRIRKDDPRLMLTCSAVAKGYAVDVVAQLLSRRGVDNYMVDIGGEVVTRGLNPTGGPWRIGINKPEDDSLSVSGALQEILHVTDAAMATSGNYRNYYYHEGKKYAHTVDPRTGYPVQHEILSATVIAPDCMSADAYATAFMVMGLDSARRFVEDKAGVEAYFVYTDSTGQTRTWQSAGMEKYVE</sequence>
<evidence type="ECO:0000256" key="11">
    <source>
        <dbReference type="PIRSR" id="PIRSR006268-2"/>
    </source>
</evidence>
<dbReference type="GO" id="GO:0016740">
    <property type="term" value="F:transferase activity"/>
    <property type="evidence" value="ECO:0007669"/>
    <property type="project" value="UniProtKB-UniRule"/>
</dbReference>
<dbReference type="PIRSF" id="PIRSF006268">
    <property type="entry name" value="ApbE"/>
    <property type="match status" value="1"/>
</dbReference>
<dbReference type="EMBL" id="JAHLFO010000037">
    <property type="protein sequence ID" value="MBU3813460.1"/>
    <property type="molecule type" value="Genomic_DNA"/>
</dbReference>
<evidence type="ECO:0000256" key="8">
    <source>
        <dbReference type="ARBA" id="ARBA00031306"/>
    </source>
</evidence>
<keyword evidence="3 10" id="KW-0285">Flavoprotein</keyword>
<keyword evidence="6 10" id="KW-0274">FAD</keyword>
<evidence type="ECO:0000313" key="12">
    <source>
        <dbReference type="EMBL" id="MBU3813460.1"/>
    </source>
</evidence>
<dbReference type="PANTHER" id="PTHR30040:SF2">
    <property type="entry name" value="FAD:PROTEIN FMN TRANSFERASE"/>
    <property type="match status" value="1"/>
</dbReference>
<feature type="binding site" evidence="11">
    <location>
        <position position="170"/>
    </location>
    <ligand>
        <name>Mg(2+)</name>
        <dbReference type="ChEBI" id="CHEBI:18420"/>
    </ligand>
</feature>
<accession>A0A9E2KG27</accession>
<dbReference type="SUPFAM" id="SSF143631">
    <property type="entry name" value="ApbE-like"/>
    <property type="match status" value="1"/>
</dbReference>
<comment type="similarity">
    <text evidence="10">Belongs to the ApbE family.</text>
</comment>
<comment type="cofactor">
    <cofactor evidence="11">
        <name>Mg(2+)</name>
        <dbReference type="ChEBI" id="CHEBI:18420"/>
    </cofactor>
    <cofactor evidence="11">
        <name>Mn(2+)</name>
        <dbReference type="ChEBI" id="CHEBI:29035"/>
    </cofactor>
    <text evidence="11">Magnesium. Can also use manganese.</text>
</comment>
<keyword evidence="7 10" id="KW-0460">Magnesium</keyword>
<evidence type="ECO:0000256" key="3">
    <source>
        <dbReference type="ARBA" id="ARBA00022630"/>
    </source>
</evidence>
<evidence type="ECO:0000256" key="2">
    <source>
        <dbReference type="ARBA" id="ARBA00016337"/>
    </source>
</evidence>